<gene>
    <name evidence="2" type="ORF">Trco_004254</name>
</gene>
<dbReference type="CDD" id="cd00609">
    <property type="entry name" value="AAT_like"/>
    <property type="match status" value="1"/>
</dbReference>
<protein>
    <recommendedName>
        <fullName evidence="1">Aminotransferase class I/classII large domain-containing protein</fullName>
    </recommendedName>
</protein>
<dbReference type="GO" id="GO:0030170">
    <property type="term" value="F:pyridoxal phosphate binding"/>
    <property type="evidence" value="ECO:0007669"/>
    <property type="project" value="InterPro"/>
</dbReference>
<evidence type="ECO:0000259" key="1">
    <source>
        <dbReference type="Pfam" id="PF00155"/>
    </source>
</evidence>
<reference evidence="2" key="1">
    <citation type="submission" date="2021-08" db="EMBL/GenBank/DDBJ databases">
        <title>Chromosome-Level Trichoderma cornu-damae using Hi-C Data.</title>
        <authorList>
            <person name="Kim C.S."/>
        </authorList>
    </citation>
    <scope>NUCLEOTIDE SEQUENCE</scope>
    <source>
        <strain evidence="2">KA19-0412C</strain>
    </source>
</reference>
<dbReference type="Gene3D" id="3.40.640.10">
    <property type="entry name" value="Type I PLP-dependent aspartate aminotransferase-like (Major domain)"/>
    <property type="match status" value="1"/>
</dbReference>
<dbReference type="PANTHER" id="PTHR42858:SF1">
    <property type="entry name" value="LD15494P"/>
    <property type="match status" value="1"/>
</dbReference>
<accession>A0A9P8TU03</accession>
<dbReference type="SUPFAM" id="SSF53383">
    <property type="entry name" value="PLP-dependent transferases"/>
    <property type="match status" value="1"/>
</dbReference>
<evidence type="ECO:0000313" key="3">
    <source>
        <dbReference type="Proteomes" id="UP000827724"/>
    </source>
</evidence>
<dbReference type="Gene3D" id="3.90.1150.10">
    <property type="entry name" value="Aspartate Aminotransferase, domain 1"/>
    <property type="match status" value="1"/>
</dbReference>
<feature type="domain" description="Aminotransferase class I/classII large" evidence="1">
    <location>
        <begin position="82"/>
        <end position="471"/>
    </location>
</feature>
<dbReference type="Pfam" id="PF00155">
    <property type="entry name" value="Aminotran_1_2"/>
    <property type="match status" value="1"/>
</dbReference>
<dbReference type="PANTHER" id="PTHR42858">
    <property type="entry name" value="AMINOTRANSFERASE"/>
    <property type="match status" value="1"/>
</dbReference>
<dbReference type="InterPro" id="IPR015422">
    <property type="entry name" value="PyrdxlP-dep_Trfase_small"/>
</dbReference>
<dbReference type="FunFam" id="3.40.640.10:FF:000080">
    <property type="entry name" value="Aminotransferase, putative"/>
    <property type="match status" value="1"/>
</dbReference>
<dbReference type="InterPro" id="IPR015421">
    <property type="entry name" value="PyrdxlP-dep_Trfase_major"/>
</dbReference>
<dbReference type="OrthoDB" id="7042322at2759"/>
<dbReference type="InterPro" id="IPR015424">
    <property type="entry name" value="PyrdxlP-dep_Trfase"/>
</dbReference>
<dbReference type="GO" id="GO:0047536">
    <property type="term" value="F:2-aminoadipate transaminase activity"/>
    <property type="evidence" value="ECO:0007669"/>
    <property type="project" value="TreeGrafter"/>
</dbReference>
<comment type="caution">
    <text evidence="2">The sequence shown here is derived from an EMBL/GenBank/DDBJ whole genome shotgun (WGS) entry which is preliminary data.</text>
</comment>
<organism evidence="2 3">
    <name type="scientific">Trichoderma cornu-damae</name>
    <dbReference type="NCBI Taxonomy" id="654480"/>
    <lineage>
        <taxon>Eukaryota</taxon>
        <taxon>Fungi</taxon>
        <taxon>Dikarya</taxon>
        <taxon>Ascomycota</taxon>
        <taxon>Pezizomycotina</taxon>
        <taxon>Sordariomycetes</taxon>
        <taxon>Hypocreomycetidae</taxon>
        <taxon>Hypocreales</taxon>
        <taxon>Hypocreaceae</taxon>
        <taxon>Trichoderma</taxon>
    </lineage>
</organism>
<keyword evidence="3" id="KW-1185">Reference proteome</keyword>
<dbReference type="InterPro" id="IPR004839">
    <property type="entry name" value="Aminotransferase_I/II_large"/>
</dbReference>
<evidence type="ECO:0000313" key="2">
    <source>
        <dbReference type="EMBL" id="KAH6607941.1"/>
    </source>
</evidence>
<proteinExistence type="predicted"/>
<sequence length="503" mass="55174">MPFSLGPLAPRNPPRRISLRLVTTTTTAAANMSSPAAPPSPPPAEKKRQINLLRGWPAPNLLPADLLSAACQRVLADPVESVPVLEYAPDEGYQPLRERLAQWLGRHYGVEPDANRICITGGASQNLACILQSFTDPHYTRAVWMIAPCYHLAGAIFEDSGFAGRLRAVPEDDEGLDIERLERMLDTYTSGERLESHVEPFKNPGPYRKLYRHVIYAVPTCSNPSGKTMSIRRREGLVKLARKYDALVICDDVYDFLQWPLEGAVSHQWPPEMRLPRLCDIDMSLGRAANDPRGFGHAVSNGSFSKIAGPGVRTGWAEGTPVFALGLSKTGSTVSGGAPSQLCAAMLADLLRSGELVSSIENKTRPVLQKRHRIMMGAVKKYLAPLGVVARESSTSGENVYGGYFVWLTLTQGPTAELVSDAALQEENVIVGMGNMFAVRGDEEGAKFDRNIRLCFAWETEEALVEGVERLGLLLKRMQANMGYYERLAATVKASNRPVNSWV</sequence>
<name>A0A9P8TU03_9HYPO</name>
<dbReference type="AlphaFoldDB" id="A0A9P8TU03"/>
<dbReference type="Proteomes" id="UP000827724">
    <property type="component" value="Unassembled WGS sequence"/>
</dbReference>
<dbReference type="EMBL" id="JAIWOZ010000003">
    <property type="protein sequence ID" value="KAH6607941.1"/>
    <property type="molecule type" value="Genomic_DNA"/>
</dbReference>